<protein>
    <recommendedName>
        <fullName evidence="4">S-adenosyl-L-methionine-dependent methyltransferase</fullName>
    </recommendedName>
</protein>
<dbReference type="GO" id="GO:0008168">
    <property type="term" value="F:methyltransferase activity"/>
    <property type="evidence" value="ECO:0007669"/>
    <property type="project" value="TreeGrafter"/>
</dbReference>
<dbReference type="STRING" id="253628.A0A0D2ALI7"/>
<name>A0A0D2ALI7_9PEZI</name>
<keyword evidence="3" id="KW-1185">Reference proteome</keyword>
<dbReference type="CDD" id="cd02440">
    <property type="entry name" value="AdoMet_MTases"/>
    <property type="match status" value="1"/>
</dbReference>
<dbReference type="RefSeq" id="XP_016217497.1">
    <property type="nucleotide sequence ID" value="XM_016354485.1"/>
</dbReference>
<evidence type="ECO:0000313" key="3">
    <source>
        <dbReference type="Proteomes" id="UP000053259"/>
    </source>
</evidence>
<accession>A0A0D2ALI7</accession>
<evidence type="ECO:0000313" key="2">
    <source>
        <dbReference type="EMBL" id="KIW07628.1"/>
    </source>
</evidence>
<dbReference type="OrthoDB" id="2013972at2759"/>
<dbReference type="GeneID" id="27309547"/>
<evidence type="ECO:0008006" key="4">
    <source>
        <dbReference type="Google" id="ProtNLM"/>
    </source>
</evidence>
<dbReference type="PANTHER" id="PTHR43591">
    <property type="entry name" value="METHYLTRANSFERASE"/>
    <property type="match status" value="1"/>
</dbReference>
<sequence length="403" mass="45606">MRDHELHSSKQPRKESSLETRPATSSSAPNEGDGYHSASASLYSGSTPRMHQPSVTSPPPQTISLPPIQGTMGAGHTFDDDFDAHTEADADSAYDSESLIGGDTVTLASYITDYKYENGRRYHSYRDGSYWGPNDEHGNEIQDLAHHMYLITLGGKLHLAPITEPHNILDVGTGTGIWAIDMADAYPSAQVIGTDLSPIQPDFIPPNCTFEIDDVTMEWTYPRDHFDFVHIREMFGSVPDWQYLFKQAYKHVKPGGWVEIVEHSVEPISDDGTVGPDHFYTLWGKTVIECGEKFGKSFRIWKDAKEYMEKAGFVDIVEVRYKWPMNGWPLDPKLKEIGRWNQLRLHDGVEGFMLRLLTMALNWSYERAQLFLAEMRRTLKDTSTHAYLPGTVVYGRKPLVSRT</sequence>
<organism evidence="2 3">
    <name type="scientific">Verruconis gallopava</name>
    <dbReference type="NCBI Taxonomy" id="253628"/>
    <lineage>
        <taxon>Eukaryota</taxon>
        <taxon>Fungi</taxon>
        <taxon>Dikarya</taxon>
        <taxon>Ascomycota</taxon>
        <taxon>Pezizomycotina</taxon>
        <taxon>Dothideomycetes</taxon>
        <taxon>Pleosporomycetidae</taxon>
        <taxon>Venturiales</taxon>
        <taxon>Sympoventuriaceae</taxon>
        <taxon>Verruconis</taxon>
    </lineage>
</organism>
<feature type="compositionally biased region" description="Polar residues" evidence="1">
    <location>
        <begin position="38"/>
        <end position="55"/>
    </location>
</feature>
<dbReference type="VEuPathDB" id="FungiDB:PV09_01574"/>
<proteinExistence type="predicted"/>
<dbReference type="InParanoid" id="A0A0D2ALI7"/>
<feature type="region of interest" description="Disordered" evidence="1">
    <location>
        <begin position="1"/>
        <end position="83"/>
    </location>
</feature>
<dbReference type="Gene3D" id="3.40.50.150">
    <property type="entry name" value="Vaccinia Virus protein VP39"/>
    <property type="match status" value="1"/>
</dbReference>
<dbReference type="PANTHER" id="PTHR43591:SF105">
    <property type="entry name" value="METHYLTRANSFERASE DOMAIN-CONTAINING PROTEIN-RELATED"/>
    <property type="match status" value="1"/>
</dbReference>
<dbReference type="Proteomes" id="UP000053259">
    <property type="component" value="Unassembled WGS sequence"/>
</dbReference>
<dbReference type="SUPFAM" id="SSF53335">
    <property type="entry name" value="S-adenosyl-L-methionine-dependent methyltransferases"/>
    <property type="match status" value="1"/>
</dbReference>
<dbReference type="EMBL" id="KN847532">
    <property type="protein sequence ID" value="KIW07628.1"/>
    <property type="molecule type" value="Genomic_DNA"/>
</dbReference>
<dbReference type="InterPro" id="IPR029063">
    <property type="entry name" value="SAM-dependent_MTases_sf"/>
</dbReference>
<dbReference type="HOGENOM" id="CLU_010595_7_2_1"/>
<dbReference type="AlphaFoldDB" id="A0A0D2ALI7"/>
<gene>
    <name evidence="2" type="ORF">PV09_01574</name>
</gene>
<dbReference type="Pfam" id="PF13489">
    <property type="entry name" value="Methyltransf_23"/>
    <property type="match status" value="1"/>
</dbReference>
<evidence type="ECO:0000256" key="1">
    <source>
        <dbReference type="SAM" id="MobiDB-lite"/>
    </source>
</evidence>
<feature type="compositionally biased region" description="Basic and acidic residues" evidence="1">
    <location>
        <begin position="1"/>
        <end position="18"/>
    </location>
</feature>
<reference evidence="2 3" key="1">
    <citation type="submission" date="2015-01" db="EMBL/GenBank/DDBJ databases">
        <title>The Genome Sequence of Ochroconis gallopava CBS43764.</title>
        <authorList>
            <consortium name="The Broad Institute Genomics Platform"/>
            <person name="Cuomo C."/>
            <person name="de Hoog S."/>
            <person name="Gorbushina A."/>
            <person name="Stielow B."/>
            <person name="Teixiera M."/>
            <person name="Abouelleil A."/>
            <person name="Chapman S.B."/>
            <person name="Priest M."/>
            <person name="Young S.K."/>
            <person name="Wortman J."/>
            <person name="Nusbaum C."/>
            <person name="Birren B."/>
        </authorList>
    </citation>
    <scope>NUCLEOTIDE SEQUENCE [LARGE SCALE GENOMIC DNA]</scope>
    <source>
        <strain evidence="2 3">CBS 43764</strain>
    </source>
</reference>